<organism evidence="17 18">
    <name type="scientific">Aspergillus novofumigatus (strain IBT 16806)</name>
    <dbReference type="NCBI Taxonomy" id="1392255"/>
    <lineage>
        <taxon>Eukaryota</taxon>
        <taxon>Fungi</taxon>
        <taxon>Dikarya</taxon>
        <taxon>Ascomycota</taxon>
        <taxon>Pezizomycotina</taxon>
        <taxon>Eurotiomycetes</taxon>
        <taxon>Eurotiomycetidae</taxon>
        <taxon>Eurotiales</taxon>
        <taxon>Aspergillaceae</taxon>
        <taxon>Aspergillus</taxon>
        <taxon>Aspergillus subgen. Fumigati</taxon>
    </lineage>
</organism>
<dbReference type="PANTHER" id="PTHR11802:SF190">
    <property type="entry name" value="PHEROMONE-PROCESSING CARBOXYPEPTIDASE KEX1"/>
    <property type="match status" value="1"/>
</dbReference>
<keyword evidence="18" id="KW-1185">Reference proteome</keyword>
<keyword evidence="13" id="KW-0325">Glycoprotein</keyword>
<evidence type="ECO:0000256" key="4">
    <source>
        <dbReference type="ARBA" id="ARBA00022645"/>
    </source>
</evidence>
<dbReference type="OMA" id="LNSTCYG"/>
<evidence type="ECO:0000256" key="16">
    <source>
        <dbReference type="SAM" id="SignalP"/>
    </source>
</evidence>
<evidence type="ECO:0000313" key="17">
    <source>
        <dbReference type="EMBL" id="PKX93078.1"/>
    </source>
</evidence>
<evidence type="ECO:0000313" key="18">
    <source>
        <dbReference type="Proteomes" id="UP000234474"/>
    </source>
</evidence>
<reference evidence="18" key="1">
    <citation type="journal article" date="2018" name="Proc. Natl. Acad. Sci. U.S.A.">
        <title>Linking secondary metabolites to gene clusters through genome sequencing of six diverse Aspergillus species.</title>
        <authorList>
            <person name="Kaerboelling I."/>
            <person name="Vesth T.C."/>
            <person name="Frisvad J.C."/>
            <person name="Nybo J.L."/>
            <person name="Theobald S."/>
            <person name="Kuo A."/>
            <person name="Bowyer P."/>
            <person name="Matsuda Y."/>
            <person name="Mondo S."/>
            <person name="Lyhne E.K."/>
            <person name="Kogle M.E."/>
            <person name="Clum A."/>
            <person name="Lipzen A."/>
            <person name="Salamov A."/>
            <person name="Ngan C.Y."/>
            <person name="Daum C."/>
            <person name="Chiniquy J."/>
            <person name="Barry K."/>
            <person name="LaButti K."/>
            <person name="Haridas S."/>
            <person name="Simmons B.A."/>
            <person name="Magnuson J.K."/>
            <person name="Mortensen U.H."/>
            <person name="Larsen T.O."/>
            <person name="Grigoriev I.V."/>
            <person name="Baker S.E."/>
            <person name="Andersen M.R."/>
        </authorList>
    </citation>
    <scope>NUCLEOTIDE SEQUENCE [LARGE SCALE GENOMIC DNA]</scope>
    <source>
        <strain evidence="18">IBT 16806</strain>
    </source>
</reference>
<keyword evidence="9 15" id="KW-0378">Hydrolase</keyword>
<keyword evidence="8 16" id="KW-0732">Signal</keyword>
<sequence length="532" mass="58697">MNVAAILSLFHTIWAVSMLLVSTAPRTSVDVSQFEVLSLPDSPTLPRSWAGRLPIPDTEKGNSIFFWLFEAQDPAYDENLIIWFNGGPGCSSLIGLMAGNGPVLFDGNTTHLIQNPQSWTKLGHVLYVDQPAGTGFSTASNPYPIRDNDRVTSDFHKWLQSFFSHFPHLRAKRVHMIGESYAGIYIPYFAYDIAENQDDYPIDLRSISLGDGTLGNPAAMTAVTVSTFLEFKKSSLQIPDEILSVFTQADQTCGFTTVLNQADQFPPKGKFEIVGDPENLNYKHRHRRHQFQQYQRRNLRNVMNETCNDHPTTPEQVSSSILNSTCYGSCATFSTAMNYLNAVSAAGTGKRCFDIYDITNDCTTIDPLGLMASYFSRGDVQAALNIPPTPEGLAFAPCNSTILDTLLLAHNISVHVYSGDNDLLLNHLGTELVLQNMTWRGAQGFSRKPSRIFYADDAAPALFSSGACDVDVSHDSTARSEVGQLCVPAGIWASERGVTYHLFRGAGHSVFMKKPREMFAYVRDVVVADVNG</sequence>
<dbReference type="GO" id="GO:0006915">
    <property type="term" value="P:apoptotic process"/>
    <property type="evidence" value="ECO:0007669"/>
    <property type="project" value="UniProtKB-KW"/>
</dbReference>
<evidence type="ECO:0000256" key="13">
    <source>
        <dbReference type="ARBA" id="ARBA00023180"/>
    </source>
</evidence>
<dbReference type="RefSeq" id="XP_024681673.1">
    <property type="nucleotide sequence ID" value="XM_024830012.1"/>
</dbReference>
<feature type="signal peptide" evidence="16">
    <location>
        <begin position="1"/>
        <end position="15"/>
    </location>
</feature>
<evidence type="ECO:0000256" key="6">
    <source>
        <dbReference type="ARBA" id="ARBA00022692"/>
    </source>
</evidence>
<evidence type="ECO:0000256" key="5">
    <source>
        <dbReference type="ARBA" id="ARBA00022670"/>
    </source>
</evidence>
<dbReference type="VEuPathDB" id="FungiDB:P174DRAFT_461529"/>
<keyword evidence="7" id="KW-0053">Apoptosis</keyword>
<dbReference type="STRING" id="1392255.A0A2I1C603"/>
<gene>
    <name evidence="17" type="ORF">P174DRAFT_461529</name>
</gene>
<dbReference type="GeneID" id="36537338"/>
<dbReference type="GO" id="GO:0004185">
    <property type="term" value="F:serine-type carboxypeptidase activity"/>
    <property type="evidence" value="ECO:0007669"/>
    <property type="project" value="UniProtKB-UniRule"/>
</dbReference>
<comment type="caution">
    <text evidence="17">The sequence shown here is derived from an EMBL/GenBank/DDBJ whole genome shotgun (WGS) entry which is preliminary data.</text>
</comment>
<dbReference type="PROSITE" id="PS00131">
    <property type="entry name" value="CARBOXYPEPT_SER_SER"/>
    <property type="match status" value="1"/>
</dbReference>
<dbReference type="Gene3D" id="3.40.50.1820">
    <property type="entry name" value="alpha/beta hydrolase"/>
    <property type="match status" value="1"/>
</dbReference>
<dbReference type="InterPro" id="IPR029058">
    <property type="entry name" value="AB_hydrolase_fold"/>
</dbReference>
<keyword evidence="12" id="KW-0472">Membrane</keyword>
<dbReference type="EMBL" id="MSZS01000005">
    <property type="protein sequence ID" value="PKX93078.1"/>
    <property type="molecule type" value="Genomic_DNA"/>
</dbReference>
<dbReference type="InterPro" id="IPR001563">
    <property type="entry name" value="Peptidase_S10"/>
</dbReference>
<accession>A0A2I1C603</accession>
<comment type="similarity">
    <text evidence="3 15">Belongs to the peptidase S10 family.</text>
</comment>
<evidence type="ECO:0000256" key="2">
    <source>
        <dbReference type="ARBA" id="ARBA00004393"/>
    </source>
</evidence>
<keyword evidence="6" id="KW-0812">Transmembrane</keyword>
<proteinExistence type="inferred from homology"/>
<dbReference type="Pfam" id="PF00450">
    <property type="entry name" value="Peptidase_S10"/>
    <property type="match status" value="1"/>
</dbReference>
<evidence type="ECO:0000256" key="7">
    <source>
        <dbReference type="ARBA" id="ARBA00022703"/>
    </source>
</evidence>
<dbReference type="SUPFAM" id="SSF53474">
    <property type="entry name" value="alpha/beta-Hydrolases"/>
    <property type="match status" value="1"/>
</dbReference>
<dbReference type="PANTHER" id="PTHR11802">
    <property type="entry name" value="SERINE PROTEASE FAMILY S10 SERINE CARBOXYPEPTIDASE"/>
    <property type="match status" value="1"/>
</dbReference>
<keyword evidence="10" id="KW-1133">Transmembrane helix</keyword>
<comment type="catalytic activity">
    <reaction evidence="1">
        <text>Preferential release of a C-terminal arginine or lysine residue.</text>
        <dbReference type="EC" id="3.4.16.6"/>
    </reaction>
</comment>
<comment type="subcellular location">
    <subcellularLocation>
        <location evidence="2">Golgi apparatus</location>
        <location evidence="2">trans-Golgi network membrane</location>
        <topology evidence="2">Single-pass type I membrane protein</topology>
    </subcellularLocation>
</comment>
<feature type="chain" id="PRO_5014132184" description="Carboxypeptidase" evidence="16">
    <location>
        <begin position="16"/>
        <end position="532"/>
    </location>
</feature>
<evidence type="ECO:0000256" key="11">
    <source>
        <dbReference type="ARBA" id="ARBA00023034"/>
    </source>
</evidence>
<evidence type="ECO:0000256" key="9">
    <source>
        <dbReference type="ARBA" id="ARBA00022801"/>
    </source>
</evidence>
<name>A0A2I1C603_ASPN1</name>
<comment type="function">
    <text evidence="14">Protease with a carboxypeptidase B-like function involved in the C-terminal processing of the lysine and arginine residues from protein precursors. Promotes cell fusion and is involved in the programmed cell death.</text>
</comment>
<dbReference type="Proteomes" id="UP000234474">
    <property type="component" value="Unassembled WGS sequence"/>
</dbReference>
<dbReference type="EC" id="3.4.16.-" evidence="15"/>
<evidence type="ECO:0000256" key="14">
    <source>
        <dbReference type="ARBA" id="ARBA00037042"/>
    </source>
</evidence>
<keyword evidence="11" id="KW-0333">Golgi apparatus</keyword>
<evidence type="ECO:0000256" key="15">
    <source>
        <dbReference type="RuleBase" id="RU361156"/>
    </source>
</evidence>
<evidence type="ECO:0000256" key="10">
    <source>
        <dbReference type="ARBA" id="ARBA00022989"/>
    </source>
</evidence>
<keyword evidence="4 15" id="KW-0121">Carboxypeptidase</keyword>
<dbReference type="GO" id="GO:0006508">
    <property type="term" value="P:proteolysis"/>
    <property type="evidence" value="ECO:0007669"/>
    <property type="project" value="UniProtKB-KW"/>
</dbReference>
<evidence type="ECO:0000256" key="1">
    <source>
        <dbReference type="ARBA" id="ARBA00001003"/>
    </source>
</evidence>
<dbReference type="OrthoDB" id="443318at2759"/>
<dbReference type="AlphaFoldDB" id="A0A2I1C603"/>
<evidence type="ECO:0000256" key="12">
    <source>
        <dbReference type="ARBA" id="ARBA00023136"/>
    </source>
</evidence>
<dbReference type="InterPro" id="IPR018202">
    <property type="entry name" value="Ser_caboxypep_ser_AS"/>
</dbReference>
<dbReference type="GO" id="GO:0005802">
    <property type="term" value="C:trans-Golgi network"/>
    <property type="evidence" value="ECO:0007669"/>
    <property type="project" value="TreeGrafter"/>
</dbReference>
<evidence type="ECO:0000256" key="3">
    <source>
        <dbReference type="ARBA" id="ARBA00009431"/>
    </source>
</evidence>
<evidence type="ECO:0000256" key="8">
    <source>
        <dbReference type="ARBA" id="ARBA00022729"/>
    </source>
</evidence>
<protein>
    <recommendedName>
        <fullName evidence="15">Carboxypeptidase</fullName>
        <ecNumber evidence="15">3.4.16.-</ecNumber>
    </recommendedName>
</protein>
<keyword evidence="5 15" id="KW-0645">Protease</keyword>
<dbReference type="PRINTS" id="PR00724">
    <property type="entry name" value="CRBOXYPTASEC"/>
</dbReference>